<accession>A0A9W6KB70</accession>
<dbReference type="InterPro" id="IPR050557">
    <property type="entry name" value="RTX_toxin/Mannuronan_C5-epim"/>
</dbReference>
<gene>
    <name evidence="4" type="ORF">GCM10017655_38780</name>
</gene>
<proteinExistence type="predicted"/>
<dbReference type="InterPro" id="IPR018511">
    <property type="entry name" value="Hemolysin-typ_Ca-bd_CS"/>
</dbReference>
<dbReference type="Proteomes" id="UP001143328">
    <property type="component" value="Unassembled WGS sequence"/>
</dbReference>
<keyword evidence="5" id="KW-1185">Reference proteome</keyword>
<comment type="subcellular location">
    <subcellularLocation>
        <location evidence="1">Secreted</location>
    </subcellularLocation>
</comment>
<sequence>MATIKTSDTTTLADGLATKLINLLGSGTGAVGALDVVGTAMEAGSGGATPPQVTDTKAVLSVTNSGVTTAFTLTGTQLTHDEVANTTRLEVTQSGTWLSQSNGFNRTDTVKGTGTLAISGNPYARDPVEISQISNNQQLSSLLKAAAGSVKQVTTTTLSFTGLERYVPYDADDSELQSTTIKTYNAAVKVTTNGSVNGPVKGSSEDSLALTSKGGLSYDVTSGVLTGGVDKLSYVLAATQTQQGFTVAFEHRYTAGVFTQQMLDDLAQAVFTNSASLAYDAILGGDDSITGASKTANTLAGGGGNDSITGNAGADTLSGDAGDDKLFGLAGNDTLYGGDGNDVLNGGAGIDSLFGGAGNDTYILDNAAELAQVNASGGFADAGNDTLRITFKGGSATTPALIDMTANANLANVENVQITGPGVFNVIGNAQANVFDPGKTASTLSGGAGDDTYYVRIKGVTITENAASGNDTVISSLTYVLGSDLENLTLTGKAALNGTGNTRDNILIGNDGANVLDGGNGADSMSGGKGNDTYIVGSVGDVVAEALNEGIDTVKSSVGYTLGANLENLTLFGSTPAGLSAIGNELKNVITGNGGNNLIDGAGGVDKLLGGAGNDSYIVDLLAKSTGAKATAVLEDTVIEKKGEGDSDTLYLRISQDTQNKLATASKATTLTAAANLENLDVSGTGTVKLNLTGNVDINSLIGNDADNVINGGAGNDFLYGGGGDDLIIGGLGIDTLTGGAGSDTFSFTSLKDLGRDTTQDIVADFHTGEDVLSFKGFKGWTFDTGATQATGAKQLWAVVSGSDTIVYGNSGGSLEADFSIKLQGTTTLASTDVVFA</sequence>
<dbReference type="PRINTS" id="PR00313">
    <property type="entry name" value="CABNDNGRPT"/>
</dbReference>
<reference evidence="4" key="2">
    <citation type="submission" date="2023-01" db="EMBL/GenBank/DDBJ databases">
        <authorList>
            <person name="Sun Q."/>
            <person name="Evtushenko L."/>
        </authorList>
    </citation>
    <scope>NUCLEOTIDE SEQUENCE</scope>
    <source>
        <strain evidence="4">VKM B-2935</strain>
    </source>
</reference>
<dbReference type="RefSeq" id="WP_271196992.1">
    <property type="nucleotide sequence ID" value="NZ_BSFN01000014.1"/>
</dbReference>
<dbReference type="Pfam" id="PF00353">
    <property type="entry name" value="HemolysinCabind"/>
    <property type="match status" value="5"/>
</dbReference>
<comment type="caution">
    <text evidence="4">The sequence shown here is derived from an EMBL/GenBank/DDBJ whole genome shotgun (WGS) entry which is preliminary data.</text>
</comment>
<evidence type="ECO:0000256" key="2">
    <source>
        <dbReference type="ARBA" id="ARBA00022525"/>
    </source>
</evidence>
<dbReference type="GO" id="GO:0005509">
    <property type="term" value="F:calcium ion binding"/>
    <property type="evidence" value="ECO:0007669"/>
    <property type="project" value="InterPro"/>
</dbReference>
<dbReference type="AlphaFoldDB" id="A0A9W6KB70"/>
<evidence type="ECO:0000256" key="1">
    <source>
        <dbReference type="ARBA" id="ARBA00004613"/>
    </source>
</evidence>
<dbReference type="InterPro" id="IPR001343">
    <property type="entry name" value="Hemolysn_Ca-bd"/>
</dbReference>
<dbReference type="InterPro" id="IPR011049">
    <property type="entry name" value="Serralysin-like_metalloprot_C"/>
</dbReference>
<dbReference type="EMBL" id="BSFN01000014">
    <property type="protein sequence ID" value="GLK90814.1"/>
    <property type="molecule type" value="Genomic_DNA"/>
</dbReference>
<organism evidence="4 5">
    <name type="scientific">Pseudomonas turukhanskensis</name>
    <dbReference type="NCBI Taxonomy" id="1806536"/>
    <lineage>
        <taxon>Bacteria</taxon>
        <taxon>Pseudomonadati</taxon>
        <taxon>Pseudomonadota</taxon>
        <taxon>Gammaproteobacteria</taxon>
        <taxon>Pseudomonadales</taxon>
        <taxon>Pseudomonadaceae</taxon>
        <taxon>Pseudomonas</taxon>
    </lineage>
</organism>
<dbReference type="PANTHER" id="PTHR38340">
    <property type="entry name" value="S-LAYER PROTEIN"/>
    <property type="match status" value="1"/>
</dbReference>
<keyword evidence="2" id="KW-0964">Secreted</keyword>
<dbReference type="PROSITE" id="PS00330">
    <property type="entry name" value="HEMOLYSIN_CALCIUM"/>
    <property type="match status" value="5"/>
</dbReference>
<evidence type="ECO:0008006" key="6">
    <source>
        <dbReference type="Google" id="ProtNLM"/>
    </source>
</evidence>
<evidence type="ECO:0000313" key="5">
    <source>
        <dbReference type="Proteomes" id="UP001143328"/>
    </source>
</evidence>
<evidence type="ECO:0000256" key="3">
    <source>
        <dbReference type="ARBA" id="ARBA00022837"/>
    </source>
</evidence>
<reference evidence="4" key="1">
    <citation type="journal article" date="2014" name="Int. J. Syst. Evol. Microbiol.">
        <title>Complete genome sequence of Corynebacterium casei LMG S-19264T (=DSM 44701T), isolated from a smear-ripened cheese.</title>
        <authorList>
            <consortium name="US DOE Joint Genome Institute (JGI-PGF)"/>
            <person name="Walter F."/>
            <person name="Albersmeier A."/>
            <person name="Kalinowski J."/>
            <person name="Ruckert C."/>
        </authorList>
    </citation>
    <scope>NUCLEOTIDE SEQUENCE</scope>
    <source>
        <strain evidence="4">VKM B-2935</strain>
    </source>
</reference>
<dbReference type="SUPFAM" id="SSF51120">
    <property type="entry name" value="beta-Roll"/>
    <property type="match status" value="4"/>
</dbReference>
<dbReference type="PANTHER" id="PTHR38340:SF1">
    <property type="entry name" value="S-LAYER PROTEIN"/>
    <property type="match status" value="1"/>
</dbReference>
<dbReference type="Gene3D" id="2.150.10.10">
    <property type="entry name" value="Serralysin-like metalloprotease, C-terminal"/>
    <property type="match status" value="3"/>
</dbReference>
<name>A0A9W6KB70_9PSED</name>
<evidence type="ECO:0000313" key="4">
    <source>
        <dbReference type="EMBL" id="GLK90814.1"/>
    </source>
</evidence>
<keyword evidence="3" id="KW-0106">Calcium</keyword>
<dbReference type="GO" id="GO:0005576">
    <property type="term" value="C:extracellular region"/>
    <property type="evidence" value="ECO:0007669"/>
    <property type="project" value="UniProtKB-SubCell"/>
</dbReference>
<protein>
    <recommendedName>
        <fullName evidence="6">Calcium-binding protein</fullName>
    </recommendedName>
</protein>